<sequence>MFQFSAVLVLFFFICVLMIHYLHLIGEFWFCRVVKVVDWFSETLFDKNFLSGGRTTMALTKIVKSEEEELDLGLGSVTTFTRGLGRKRVLFSSREIPATESTTPVKRQRSRTSNVSLSSERSRLESLPQELLIRVVCGVDHDDLNSLNIVSKSIREASLVAKELHFSYNTPKKTRAFRNQLDFEDLSQQVEDVEPPNAPVRRHRWTDAKRKEKLSNVSVALFT</sequence>
<dbReference type="Proteomes" id="UP000504610">
    <property type="component" value="Chromosome 2"/>
</dbReference>
<accession>A0A6J0M8E5</accession>
<keyword evidence="3" id="KW-1185">Reference proteome</keyword>
<evidence type="ECO:0000313" key="4">
    <source>
        <dbReference type="RefSeq" id="XP_018468329.2"/>
    </source>
</evidence>
<feature type="domain" description="F-box" evidence="2">
    <location>
        <begin position="121"/>
        <end position="169"/>
    </location>
</feature>
<reference evidence="4" key="2">
    <citation type="submission" date="2025-08" db="UniProtKB">
        <authorList>
            <consortium name="RefSeq"/>
        </authorList>
    </citation>
    <scope>IDENTIFICATION</scope>
    <source>
        <tissue evidence="4">Leaf</tissue>
    </source>
</reference>
<feature type="region of interest" description="Disordered" evidence="1">
    <location>
        <begin position="99"/>
        <end position="121"/>
    </location>
</feature>
<dbReference type="OrthoDB" id="786450at2759"/>
<feature type="compositionally biased region" description="Low complexity" evidence="1">
    <location>
        <begin position="111"/>
        <end position="121"/>
    </location>
</feature>
<dbReference type="RefSeq" id="XP_018468329.2">
    <property type="nucleotide sequence ID" value="XM_018612827.2"/>
</dbReference>
<dbReference type="GeneID" id="108840015"/>
<dbReference type="PANTHER" id="PTHR34049:SF1">
    <property type="entry name" value="F-BOX PROTEIN SKIP27"/>
    <property type="match status" value="1"/>
</dbReference>
<organism evidence="3 4">
    <name type="scientific">Raphanus sativus</name>
    <name type="common">Radish</name>
    <name type="synonym">Raphanus raphanistrum var. sativus</name>
    <dbReference type="NCBI Taxonomy" id="3726"/>
    <lineage>
        <taxon>Eukaryota</taxon>
        <taxon>Viridiplantae</taxon>
        <taxon>Streptophyta</taxon>
        <taxon>Embryophyta</taxon>
        <taxon>Tracheophyta</taxon>
        <taxon>Spermatophyta</taxon>
        <taxon>Magnoliopsida</taxon>
        <taxon>eudicotyledons</taxon>
        <taxon>Gunneridae</taxon>
        <taxon>Pentapetalae</taxon>
        <taxon>rosids</taxon>
        <taxon>malvids</taxon>
        <taxon>Brassicales</taxon>
        <taxon>Brassicaceae</taxon>
        <taxon>Brassiceae</taxon>
        <taxon>Raphanus</taxon>
    </lineage>
</organism>
<evidence type="ECO:0000256" key="1">
    <source>
        <dbReference type="SAM" id="MobiDB-lite"/>
    </source>
</evidence>
<dbReference type="AlphaFoldDB" id="A0A6J0M8E5"/>
<reference evidence="3" key="1">
    <citation type="journal article" date="2019" name="Database">
        <title>The radish genome database (RadishGD): an integrated information resource for radish genomics.</title>
        <authorList>
            <person name="Yu H.J."/>
            <person name="Baek S."/>
            <person name="Lee Y.J."/>
            <person name="Cho A."/>
            <person name="Mun J.H."/>
        </authorList>
    </citation>
    <scope>NUCLEOTIDE SEQUENCE [LARGE SCALE GENOMIC DNA]</scope>
    <source>
        <strain evidence="3">cv. WK10039</strain>
    </source>
</reference>
<dbReference type="InterPro" id="IPR045286">
    <property type="entry name" value="FBS1-like"/>
</dbReference>
<evidence type="ECO:0000259" key="2">
    <source>
        <dbReference type="PROSITE" id="PS50181"/>
    </source>
</evidence>
<dbReference type="PROSITE" id="PS50181">
    <property type="entry name" value="FBOX"/>
    <property type="match status" value="1"/>
</dbReference>
<evidence type="ECO:0000313" key="3">
    <source>
        <dbReference type="Proteomes" id="UP000504610"/>
    </source>
</evidence>
<dbReference type="KEGG" id="rsz:108840015"/>
<name>A0A6J0M8E5_RAPSA</name>
<gene>
    <name evidence="4" type="primary">LOC108840015</name>
</gene>
<dbReference type="InterPro" id="IPR001810">
    <property type="entry name" value="F-box_dom"/>
</dbReference>
<proteinExistence type="predicted"/>
<protein>
    <submittedName>
        <fullName evidence="4">F-box protein SKIP27 isoform X1</fullName>
    </submittedName>
</protein>
<dbReference type="PANTHER" id="PTHR34049">
    <property type="entry name" value="F-BOX PROTEIN SKIP27"/>
    <property type="match status" value="1"/>
</dbReference>